<evidence type="ECO:0000256" key="2">
    <source>
        <dbReference type="ARBA" id="ARBA00004418"/>
    </source>
</evidence>
<reference evidence="14 15" key="1">
    <citation type="submission" date="2017-01" db="EMBL/GenBank/DDBJ databases">
        <authorList>
            <person name="Mah S.A."/>
            <person name="Swanson W.J."/>
            <person name="Moy G.W."/>
            <person name="Vacquier V.D."/>
        </authorList>
    </citation>
    <scope>NUCLEOTIDE SEQUENCE [LARGE SCALE GENOMIC DNA]</scope>
    <source>
        <strain evidence="14 15">DSM 7027</strain>
    </source>
</reference>
<keyword evidence="10" id="KW-0961">Cell wall biogenesis/degradation</keyword>
<dbReference type="PANTHER" id="PTHR33308:SF9">
    <property type="entry name" value="PEPTIDOGLYCAN HYDROLASE FLGJ"/>
    <property type="match status" value="1"/>
</dbReference>
<dbReference type="Pfam" id="PF10135">
    <property type="entry name" value="Rod-binding"/>
    <property type="match status" value="1"/>
</dbReference>
<evidence type="ECO:0000256" key="1">
    <source>
        <dbReference type="ARBA" id="ARBA00002954"/>
    </source>
</evidence>
<dbReference type="STRING" id="49186.SAMN05421647_11286"/>
<comment type="similarity">
    <text evidence="4">In the C-terminal section; belongs to the glycosyl hydrolase 73 family.</text>
</comment>
<gene>
    <name evidence="14" type="ORF">SAMN05421647_11286</name>
</gene>
<dbReference type="NCBIfam" id="TIGR02541">
    <property type="entry name" value="flagell_FlgJ"/>
    <property type="match status" value="1"/>
</dbReference>
<dbReference type="GO" id="GO:0042597">
    <property type="term" value="C:periplasmic space"/>
    <property type="evidence" value="ECO:0007669"/>
    <property type="project" value="UniProtKB-SubCell"/>
</dbReference>
<comment type="similarity">
    <text evidence="3">In the N-terminal section; belongs to the FlgJ family.</text>
</comment>
<dbReference type="Pfam" id="PF01832">
    <property type="entry name" value="Glucosaminidase"/>
    <property type="match status" value="1"/>
</dbReference>
<evidence type="ECO:0000256" key="4">
    <source>
        <dbReference type="ARBA" id="ARBA00007974"/>
    </source>
</evidence>
<dbReference type="Gene3D" id="2.10.70.40">
    <property type="entry name" value="peptidoglycan hydrolase"/>
    <property type="match status" value="1"/>
</dbReference>
<comment type="subcellular location">
    <subcellularLocation>
        <location evidence="2">Periplasm</location>
    </subcellularLocation>
</comment>
<dbReference type="GO" id="GO:0071555">
    <property type="term" value="P:cell wall organization"/>
    <property type="evidence" value="ECO:0007669"/>
    <property type="project" value="UniProtKB-KW"/>
</dbReference>
<dbReference type="InterPro" id="IPR051056">
    <property type="entry name" value="Glycosyl_Hydrolase_73"/>
</dbReference>
<dbReference type="EMBL" id="FTMN01000012">
    <property type="protein sequence ID" value="SIQ96553.1"/>
    <property type="molecule type" value="Genomic_DNA"/>
</dbReference>
<evidence type="ECO:0000313" key="14">
    <source>
        <dbReference type="EMBL" id="SIQ96553.1"/>
    </source>
</evidence>
<protein>
    <recommendedName>
        <fullName evidence="5">Peptidoglycan hydrolase FlgJ</fullName>
    </recommendedName>
    <alternativeName>
        <fullName evidence="11">Muramidase FlgJ</fullName>
    </alternativeName>
</protein>
<keyword evidence="15" id="KW-1185">Reference proteome</keyword>
<keyword evidence="6" id="KW-0574">Periplasm</keyword>
<dbReference type="GO" id="GO:0016798">
    <property type="term" value="F:hydrolase activity, acting on glycosyl bonds"/>
    <property type="evidence" value="ECO:0007669"/>
    <property type="project" value="UniProtKB-KW"/>
</dbReference>
<dbReference type="InterPro" id="IPR002901">
    <property type="entry name" value="MGlyc_endo_b_GlcNAc-like_dom"/>
</dbReference>
<evidence type="ECO:0000256" key="5">
    <source>
        <dbReference type="ARBA" id="ARBA00013433"/>
    </source>
</evidence>
<evidence type="ECO:0000256" key="12">
    <source>
        <dbReference type="SAM" id="MobiDB-lite"/>
    </source>
</evidence>
<evidence type="ECO:0000313" key="15">
    <source>
        <dbReference type="Proteomes" id="UP000186895"/>
    </source>
</evidence>
<feature type="compositionally biased region" description="Low complexity" evidence="12">
    <location>
        <begin position="177"/>
        <end position="186"/>
    </location>
</feature>
<evidence type="ECO:0000256" key="10">
    <source>
        <dbReference type="ARBA" id="ARBA00023316"/>
    </source>
</evidence>
<evidence type="ECO:0000256" key="11">
    <source>
        <dbReference type="ARBA" id="ARBA00030835"/>
    </source>
</evidence>
<keyword evidence="14" id="KW-0282">Flagellum</keyword>
<dbReference type="GO" id="GO:0071973">
    <property type="term" value="P:bacterial-type flagellum-dependent cell motility"/>
    <property type="evidence" value="ECO:0007669"/>
    <property type="project" value="TreeGrafter"/>
</dbReference>
<dbReference type="Proteomes" id="UP000186895">
    <property type="component" value="Unassembled WGS sequence"/>
</dbReference>
<name>A0A1N6X2L3_9GAMM</name>
<keyword evidence="14" id="KW-0969">Cilium</keyword>
<dbReference type="PANTHER" id="PTHR33308">
    <property type="entry name" value="PEPTIDOGLYCAN HYDROLASE FLGJ"/>
    <property type="match status" value="1"/>
</dbReference>
<feature type="region of interest" description="Disordered" evidence="12">
    <location>
        <begin position="158"/>
        <end position="191"/>
    </location>
</feature>
<keyword evidence="9" id="KW-0326">Glycosidase</keyword>
<sequence>MAIKSGFDPSTAGLYTDLNQLSQLKNQAGSDEQAALKGVAKEFEQLFMNMMLKSMRQASDVLASDSPFNSGDVKFYQEMFDQQMTLDLARKDSIGLADIIVKQLSQRADGVVSPSSDHEDEDASKQNLTEQMLNRALNTGPVSQPAGFAYTAPVAETSANENETGDPVDDESKPEVASAQSESEQQTQHQRFETPAEFVQALMPLAEKAANALGVAPTVLLAQAALETGWGKFVTRDTGSGKSSFNLFNIKADSRWQGDAVQVQTLEYRGGVPEREQARFRAYQDYAGSFNDYVDFLQSNPRYQQALEQAEDPSSFVRELHAAGYATDPEYANKIERIFNGDLLAALGQNAQEG</sequence>
<accession>A0A1N6X2L3</accession>
<evidence type="ECO:0000256" key="9">
    <source>
        <dbReference type="ARBA" id="ARBA00023295"/>
    </source>
</evidence>
<organism evidence="14 15">
    <name type="scientific">Marinobacterium stanieri</name>
    <dbReference type="NCBI Taxonomy" id="49186"/>
    <lineage>
        <taxon>Bacteria</taxon>
        <taxon>Pseudomonadati</taxon>
        <taxon>Pseudomonadota</taxon>
        <taxon>Gammaproteobacteria</taxon>
        <taxon>Oceanospirillales</taxon>
        <taxon>Oceanospirillaceae</taxon>
        <taxon>Marinobacterium</taxon>
    </lineage>
</organism>
<keyword evidence="14" id="KW-0966">Cell projection</keyword>
<dbReference type="RefSeq" id="WP_076465879.1">
    <property type="nucleotide sequence ID" value="NZ_FTMN01000012.1"/>
</dbReference>
<dbReference type="eggNOG" id="COG3951">
    <property type="taxonomic scope" value="Bacteria"/>
</dbReference>
<evidence type="ECO:0000256" key="3">
    <source>
        <dbReference type="ARBA" id="ARBA00006880"/>
    </source>
</evidence>
<dbReference type="eggNOG" id="COG1705">
    <property type="taxonomic scope" value="Bacteria"/>
</dbReference>
<comment type="function">
    <text evidence="1">Flagellum-specific muramidase which hydrolyzes the peptidoglycan layer to assemble the rod structure in the periplasmic space.</text>
</comment>
<dbReference type="AlphaFoldDB" id="A0A1N6X2L3"/>
<proteinExistence type="inferred from homology"/>
<evidence type="ECO:0000259" key="13">
    <source>
        <dbReference type="SMART" id="SM00047"/>
    </source>
</evidence>
<dbReference type="GO" id="GO:0044780">
    <property type="term" value="P:bacterial-type flagellum assembly"/>
    <property type="evidence" value="ECO:0007669"/>
    <property type="project" value="InterPro"/>
</dbReference>
<evidence type="ECO:0000256" key="8">
    <source>
        <dbReference type="ARBA" id="ARBA00022801"/>
    </source>
</evidence>
<dbReference type="InterPro" id="IPR019301">
    <property type="entry name" value="Flagellar_prot_FlgJ_N"/>
</dbReference>
<dbReference type="Gene3D" id="1.10.530.10">
    <property type="match status" value="1"/>
</dbReference>
<keyword evidence="8" id="KW-0378">Hydrolase</keyword>
<feature type="domain" description="Mannosyl-glycoprotein endo-beta-N-acetylglucosamidase-like" evidence="13">
    <location>
        <begin position="183"/>
        <end position="350"/>
    </location>
</feature>
<evidence type="ECO:0000256" key="7">
    <source>
        <dbReference type="ARBA" id="ARBA00022795"/>
    </source>
</evidence>
<dbReference type="SMART" id="SM00047">
    <property type="entry name" value="LYZ2"/>
    <property type="match status" value="1"/>
</dbReference>
<dbReference type="GO" id="GO:0004040">
    <property type="term" value="F:amidase activity"/>
    <property type="evidence" value="ECO:0007669"/>
    <property type="project" value="InterPro"/>
</dbReference>
<keyword evidence="7" id="KW-1005">Bacterial flagellum biogenesis</keyword>
<evidence type="ECO:0000256" key="6">
    <source>
        <dbReference type="ARBA" id="ARBA00022764"/>
    </source>
</evidence>
<dbReference type="InterPro" id="IPR013377">
    <property type="entry name" value="FlgJ"/>
</dbReference>